<evidence type="ECO:0000313" key="4">
    <source>
        <dbReference type="EMBL" id="HAD6414749.1"/>
    </source>
</evidence>
<evidence type="ECO:0000313" key="2">
    <source>
        <dbReference type="EMBL" id="HAD5822863.1"/>
    </source>
</evidence>
<dbReference type="EMBL" id="DAAPJO010000044">
    <property type="protein sequence ID" value="HAD6441566.1"/>
    <property type="molecule type" value="Genomic_DNA"/>
</dbReference>
<evidence type="ECO:0000313" key="9">
    <source>
        <dbReference type="EMBL" id="HAD6459529.1"/>
    </source>
</evidence>
<keyword evidence="1" id="KW-1133">Transmembrane helix</keyword>
<reference evidence="7" key="1">
    <citation type="journal article" date="2018" name="Genome Biol.">
        <title>SKESA: strategic k-mer extension for scrupulous assemblies.</title>
        <authorList>
            <person name="Souvorov A."/>
            <person name="Agarwala R."/>
            <person name="Lipman D.J."/>
        </authorList>
    </citation>
    <scope>NUCLEOTIDE SEQUENCE</scope>
    <source>
        <strain evidence="7">CT18</strain>
    </source>
</reference>
<accession>A0A718GW52</accession>
<evidence type="ECO:0000313" key="3">
    <source>
        <dbReference type="EMBL" id="HAD6360830.1"/>
    </source>
</evidence>
<dbReference type="Pfam" id="PF10734">
    <property type="entry name" value="DUF2523"/>
    <property type="match status" value="1"/>
</dbReference>
<evidence type="ECO:0000313" key="8">
    <source>
        <dbReference type="EMBL" id="HAD6445994.1"/>
    </source>
</evidence>
<dbReference type="EMBL" id="DAAPJP010000045">
    <property type="protein sequence ID" value="HAD6445994.1"/>
    <property type="molecule type" value="Genomic_DNA"/>
</dbReference>
<evidence type="ECO:0000313" key="10">
    <source>
        <dbReference type="EMBL" id="HAD6468375.1"/>
    </source>
</evidence>
<organism evidence="7">
    <name type="scientific">Salmonella enterica subsp. enterica serovar Typhi str. CT18</name>
    <dbReference type="NCBI Taxonomy" id="220341"/>
    <lineage>
        <taxon>Bacteria</taxon>
        <taxon>Pseudomonadati</taxon>
        <taxon>Pseudomonadota</taxon>
        <taxon>Gammaproteobacteria</taxon>
        <taxon>Enterobacterales</taxon>
        <taxon>Enterobacteriaceae</taxon>
        <taxon>Salmonella</taxon>
    </lineage>
</organism>
<evidence type="ECO:0000313" key="6">
    <source>
        <dbReference type="EMBL" id="HAD6437093.1"/>
    </source>
</evidence>
<protein>
    <submittedName>
        <fullName evidence="7">DUF2523 domain-containing protein</fullName>
    </submittedName>
</protein>
<feature type="transmembrane region" description="Helical" evidence="1">
    <location>
        <begin position="20"/>
        <end position="42"/>
    </location>
</feature>
<dbReference type="EMBL" id="DAAPIX010000044">
    <property type="protein sequence ID" value="HAD6360830.1"/>
    <property type="molecule type" value="Genomic_DNA"/>
</dbReference>
<dbReference type="EMBL" id="DAAPHD010000044">
    <property type="protein sequence ID" value="HAD5822863.1"/>
    <property type="molecule type" value="Genomic_DNA"/>
</dbReference>
<reference evidence="7" key="2">
    <citation type="submission" date="2019-01" db="EMBL/GenBank/DDBJ databases">
        <authorList>
            <consortium name="NCBI Pathogen Detection Project"/>
        </authorList>
    </citation>
    <scope>NUCLEOTIDE SEQUENCE</scope>
    <source>
        <strain evidence="7">CT18</strain>
    </source>
</reference>
<sequence length="94" mass="10708">MPILLLSFGRWVLGTIFSHVAVKFIFLALIVAVDYVLIPVILKHFASISGIDSFVEKIPLEAWYFINLFKIPDVINMILSAYSAAFVLRHLPFR</sequence>
<comment type="caution">
    <text evidence="7">The sequence shown here is derived from an EMBL/GenBank/DDBJ whole genome shotgun (WGS) entry which is preliminary data.</text>
</comment>
<keyword evidence="1" id="KW-0812">Transmembrane</keyword>
<dbReference type="EMBL" id="DAAPJR010000046">
    <property type="protein sequence ID" value="HAD6414749.1"/>
    <property type="molecule type" value="Genomic_DNA"/>
</dbReference>
<dbReference type="AlphaFoldDB" id="A0A718GW52"/>
<evidence type="ECO:0000256" key="1">
    <source>
        <dbReference type="SAM" id="Phobius"/>
    </source>
</evidence>
<evidence type="ECO:0000313" key="7">
    <source>
        <dbReference type="EMBL" id="HAD6441566.1"/>
    </source>
</evidence>
<proteinExistence type="predicted"/>
<dbReference type="InterPro" id="IPR019670">
    <property type="entry name" value="DUF2523"/>
</dbReference>
<dbReference type="EMBL" id="DAAPJK010000051">
    <property type="protein sequence ID" value="HAD6437093.1"/>
    <property type="molecule type" value="Genomic_DNA"/>
</dbReference>
<gene>
    <name evidence="5" type="ORF">G1W25_23690</name>
    <name evidence="3" type="ORF">G1W28_23690</name>
    <name evidence="2" type="ORF">G1W29_23695</name>
    <name evidence="6" type="ORF">G1W30_24680</name>
    <name evidence="10" type="ORF">G1W31_23690</name>
    <name evidence="4" type="ORF">G1W36_23700</name>
    <name evidence="9" type="ORF">G1W45_23675</name>
    <name evidence="8" type="ORF">G1W48_23680</name>
    <name evidence="7" type="ORF">G1W49_23695</name>
</gene>
<evidence type="ECO:0000313" key="5">
    <source>
        <dbReference type="EMBL" id="HAD6432468.1"/>
    </source>
</evidence>
<dbReference type="EMBL" id="DAAPJD010000046">
    <property type="protein sequence ID" value="HAD6432468.1"/>
    <property type="molecule type" value="Genomic_DNA"/>
</dbReference>
<feature type="transmembrane region" description="Helical" evidence="1">
    <location>
        <begin position="62"/>
        <end position="88"/>
    </location>
</feature>
<keyword evidence="1" id="KW-0472">Membrane</keyword>
<name>A0A718GW52_SALTI</name>
<dbReference type="EMBL" id="DAAPJF010000045">
    <property type="protein sequence ID" value="HAD6468375.1"/>
    <property type="molecule type" value="Genomic_DNA"/>
</dbReference>
<dbReference type="EMBL" id="DAAPJJ010000046">
    <property type="protein sequence ID" value="HAD6459529.1"/>
    <property type="molecule type" value="Genomic_DNA"/>
</dbReference>